<dbReference type="Proteomes" id="UP000656881">
    <property type="component" value="Unassembled WGS sequence"/>
</dbReference>
<organism evidence="2 3">
    <name type="scientific">Streptomyces lasiicapitis</name>
    <dbReference type="NCBI Taxonomy" id="1923961"/>
    <lineage>
        <taxon>Bacteria</taxon>
        <taxon>Bacillati</taxon>
        <taxon>Actinomycetota</taxon>
        <taxon>Actinomycetes</taxon>
        <taxon>Kitasatosporales</taxon>
        <taxon>Streptomycetaceae</taxon>
        <taxon>Streptomyces</taxon>
    </lineage>
</organism>
<accession>A0ABQ2M2U1</accession>
<gene>
    <name evidence="2" type="ORF">GCM10012286_36540</name>
</gene>
<dbReference type="SUPFAM" id="SSF53474">
    <property type="entry name" value="alpha/beta-Hydrolases"/>
    <property type="match status" value="1"/>
</dbReference>
<dbReference type="InterPro" id="IPR029058">
    <property type="entry name" value="AB_hydrolase_fold"/>
</dbReference>
<dbReference type="Gene3D" id="3.40.50.1820">
    <property type="entry name" value="alpha/beta hydrolase"/>
    <property type="match status" value="1"/>
</dbReference>
<dbReference type="InterPro" id="IPR050471">
    <property type="entry name" value="AB_hydrolase"/>
</dbReference>
<dbReference type="PANTHER" id="PTHR43433:SF5">
    <property type="entry name" value="AB HYDROLASE-1 DOMAIN-CONTAINING PROTEIN"/>
    <property type="match status" value="1"/>
</dbReference>
<keyword evidence="2" id="KW-0378">Hydrolase</keyword>
<evidence type="ECO:0000313" key="2">
    <source>
        <dbReference type="EMBL" id="GGO46195.1"/>
    </source>
</evidence>
<dbReference type="PANTHER" id="PTHR43433">
    <property type="entry name" value="HYDROLASE, ALPHA/BETA FOLD FAMILY PROTEIN"/>
    <property type="match status" value="1"/>
</dbReference>
<dbReference type="Pfam" id="PF00561">
    <property type="entry name" value="Abhydrolase_1"/>
    <property type="match status" value="1"/>
</dbReference>
<dbReference type="GO" id="GO:0016787">
    <property type="term" value="F:hydrolase activity"/>
    <property type="evidence" value="ECO:0007669"/>
    <property type="project" value="UniProtKB-KW"/>
</dbReference>
<reference evidence="3" key="1">
    <citation type="journal article" date="2019" name="Int. J. Syst. Evol. Microbiol.">
        <title>The Global Catalogue of Microorganisms (GCM) 10K type strain sequencing project: providing services to taxonomists for standard genome sequencing and annotation.</title>
        <authorList>
            <consortium name="The Broad Institute Genomics Platform"/>
            <consortium name="The Broad Institute Genome Sequencing Center for Infectious Disease"/>
            <person name="Wu L."/>
            <person name="Ma J."/>
        </authorList>
    </citation>
    <scope>NUCLEOTIDE SEQUENCE [LARGE SCALE GENOMIC DNA]</scope>
    <source>
        <strain evidence="3">CGMCC 4.7349</strain>
    </source>
</reference>
<evidence type="ECO:0000259" key="1">
    <source>
        <dbReference type="Pfam" id="PF00561"/>
    </source>
</evidence>
<evidence type="ECO:0000313" key="3">
    <source>
        <dbReference type="Proteomes" id="UP000656881"/>
    </source>
</evidence>
<comment type="caution">
    <text evidence="2">The sequence shown here is derived from an EMBL/GenBank/DDBJ whole genome shotgun (WGS) entry which is preliminary data.</text>
</comment>
<dbReference type="InterPro" id="IPR000073">
    <property type="entry name" value="AB_hydrolase_1"/>
</dbReference>
<sequence>MGMAELKARLVGPSGIEIAYERFGAPDAPPVLLIMGAGAQMINWPEGFCEALVGHGLHVVRFDTRDSGRSTHFPDAPVPDFAAALAGDLSTASYTLSDMAADTVGLLDALGLTDVHLVGSSMGGMIAQLVAVEHPDRVRSLTSMMSTTGEPGVGEADFSVFADLGGPPDEREAFVDWQTRALRLAASPGYEFDAATTAERAGRIFDRGYDALGIQRQGLAVVATGDRTARLRSLRVPTLVLHGDSDIVCDVGGGRATAAAVPGAELVILEGMGHHLPRELWPEVATRIAALVHRVEEGR</sequence>
<protein>
    <submittedName>
        <fullName evidence="2">Alpha/beta hydrolase</fullName>
    </submittedName>
</protein>
<name>A0ABQ2M2U1_9ACTN</name>
<dbReference type="PRINTS" id="PR00111">
    <property type="entry name" value="ABHYDROLASE"/>
</dbReference>
<keyword evidence="3" id="KW-1185">Reference proteome</keyword>
<dbReference type="EMBL" id="BMNG01000007">
    <property type="protein sequence ID" value="GGO46195.1"/>
    <property type="molecule type" value="Genomic_DNA"/>
</dbReference>
<proteinExistence type="predicted"/>
<feature type="domain" description="AB hydrolase-1" evidence="1">
    <location>
        <begin position="29"/>
        <end position="275"/>
    </location>
</feature>